<keyword evidence="4" id="KW-0472">Membrane</keyword>
<dbReference type="GeneID" id="34565256"/>
<evidence type="ECO:0000256" key="3">
    <source>
        <dbReference type="ARBA" id="ARBA00035112"/>
    </source>
</evidence>
<proteinExistence type="inferred from homology"/>
<dbReference type="EMBL" id="MJBS01000144">
    <property type="protein sequence ID" value="OHE92546.1"/>
    <property type="molecule type" value="Genomic_DNA"/>
</dbReference>
<dbReference type="GO" id="GO:0043386">
    <property type="term" value="P:mycotoxin biosynthetic process"/>
    <property type="evidence" value="ECO:0007669"/>
    <property type="project" value="InterPro"/>
</dbReference>
<evidence type="ECO:0000313" key="5">
    <source>
        <dbReference type="EMBL" id="OHE92546.1"/>
    </source>
</evidence>
<dbReference type="GO" id="GO:0016491">
    <property type="term" value="F:oxidoreductase activity"/>
    <property type="evidence" value="ECO:0007669"/>
    <property type="project" value="UniProtKB-KW"/>
</dbReference>
<name>A0A1G4ATX2_9PEZI</name>
<reference evidence="5 6" key="1">
    <citation type="submission" date="2016-09" db="EMBL/GenBank/DDBJ databases">
        <authorList>
            <person name="Capua I."/>
            <person name="De Benedictis P."/>
            <person name="Joannis T."/>
            <person name="Lombin L.H."/>
            <person name="Cattoli G."/>
        </authorList>
    </citation>
    <scope>NUCLEOTIDE SEQUENCE [LARGE SCALE GENOMIC DNA]</scope>
    <source>
        <strain evidence="5 6">IMI 309357</strain>
    </source>
</reference>
<keyword evidence="4" id="KW-1133">Transmembrane helix</keyword>
<dbReference type="RefSeq" id="XP_022469715.1">
    <property type="nucleotide sequence ID" value="XM_022623746.1"/>
</dbReference>
<dbReference type="PANTHER" id="PTHR33365:SF11">
    <property type="entry name" value="TAT PATHWAY SIGNAL SEQUENCE"/>
    <property type="match status" value="1"/>
</dbReference>
<evidence type="ECO:0000256" key="2">
    <source>
        <dbReference type="ARBA" id="ARBA00023002"/>
    </source>
</evidence>
<dbReference type="Proteomes" id="UP000176998">
    <property type="component" value="Unassembled WGS sequence"/>
</dbReference>
<evidence type="ECO:0000256" key="1">
    <source>
        <dbReference type="ARBA" id="ARBA00004685"/>
    </source>
</evidence>
<protein>
    <recommendedName>
        <fullName evidence="7">Oxidase ustYa</fullName>
    </recommendedName>
</protein>
<organism evidence="5 6">
    <name type="scientific">Colletotrichum orchidophilum</name>
    <dbReference type="NCBI Taxonomy" id="1209926"/>
    <lineage>
        <taxon>Eukaryota</taxon>
        <taxon>Fungi</taxon>
        <taxon>Dikarya</taxon>
        <taxon>Ascomycota</taxon>
        <taxon>Pezizomycotina</taxon>
        <taxon>Sordariomycetes</taxon>
        <taxon>Hypocreomycetidae</taxon>
        <taxon>Glomerellales</taxon>
        <taxon>Glomerellaceae</taxon>
        <taxon>Colletotrichum</taxon>
    </lineage>
</organism>
<feature type="transmembrane region" description="Helical" evidence="4">
    <location>
        <begin position="40"/>
        <end position="58"/>
    </location>
</feature>
<comment type="caution">
    <text evidence="5">The sequence shown here is derived from an EMBL/GenBank/DDBJ whole genome shotgun (WGS) entry which is preliminary data.</text>
</comment>
<dbReference type="STRING" id="1209926.A0A1G4ATX2"/>
<evidence type="ECO:0000256" key="4">
    <source>
        <dbReference type="SAM" id="Phobius"/>
    </source>
</evidence>
<evidence type="ECO:0000313" key="6">
    <source>
        <dbReference type="Proteomes" id="UP000176998"/>
    </source>
</evidence>
<keyword evidence="2" id="KW-0560">Oxidoreductase</keyword>
<dbReference type="Pfam" id="PF11807">
    <property type="entry name" value="UstYa"/>
    <property type="match status" value="1"/>
</dbReference>
<accession>A0A1G4ATX2</accession>
<dbReference type="AlphaFoldDB" id="A0A1G4ATX2"/>
<feature type="transmembrane region" description="Helical" evidence="4">
    <location>
        <begin position="78"/>
        <end position="102"/>
    </location>
</feature>
<sequence>EHRDNCVFSCIAPRDHHDSPTQPRACGYGHKRVKHCSPTLGAASTIVFFFFANLNAQPCQHVNMFLQSLKSQVRGPSLGLLAALSVCLVLNLGAFFFSLNILTRGSQSYTYLEGDRPHALPIKVRTIQAKFHDDPDYYGMEGFASMAEWNAIRPPGKGFVFLGEEHFAFGVSMWHQMHCLNHIRAMLVNGDDGSDHTAHCFHYLRQGILCAADTTIEPGGTNKLLPNGDKVAAGEEAVHTCRDWRQVHDWMESQHEKWTPDMFERIKESSL</sequence>
<feature type="non-terminal residue" evidence="5">
    <location>
        <position position="1"/>
    </location>
</feature>
<keyword evidence="6" id="KW-1185">Reference proteome</keyword>
<evidence type="ECO:0008006" key="7">
    <source>
        <dbReference type="Google" id="ProtNLM"/>
    </source>
</evidence>
<comment type="pathway">
    <text evidence="1">Mycotoxin biosynthesis.</text>
</comment>
<gene>
    <name evidence="5" type="ORF">CORC01_12125</name>
</gene>
<keyword evidence="4" id="KW-0812">Transmembrane</keyword>
<comment type="similarity">
    <text evidence="3">Belongs to the ustYa family.</text>
</comment>
<dbReference type="OrthoDB" id="3687641at2759"/>
<dbReference type="InterPro" id="IPR021765">
    <property type="entry name" value="UstYa-like"/>
</dbReference>
<dbReference type="PANTHER" id="PTHR33365">
    <property type="entry name" value="YALI0B05434P"/>
    <property type="match status" value="1"/>
</dbReference>